<gene>
    <name evidence="4" type="ORF">BK660_02765</name>
</gene>
<evidence type="ECO:0000313" key="5">
    <source>
        <dbReference type="Proteomes" id="UP000285636"/>
    </source>
</evidence>
<dbReference type="AlphaFoldDB" id="A0A423IIC5"/>
<dbReference type="Pfam" id="PF13280">
    <property type="entry name" value="WYL"/>
    <property type="match status" value="1"/>
</dbReference>
<dbReference type="InterPro" id="IPR026881">
    <property type="entry name" value="WYL_dom"/>
</dbReference>
<accession>A0A423IIC5</accession>
<sequence>MSNPSPIEDIPQKQRDRLAFIEQQAWFCGAVSRRDVVSRFDIQTAAATRDLSLYRELAPENLSLDHRDKVYRPNEGFNPIFTYSVSRITTWLSQGFGDEEHLRWSTGIPCTVSESLAQPKIGILAAVCRAIRQQRAIEITYESLTRCSTRVIAPFGLHSDGRRWHARAYDRESAEFRDFVITRVGSVQDAGPAREAECADEDDHWSRRVVLELVPHPELVRKEPVLCDYPFNKDGVMFVKVRAAVAGYALRQWGVDCSHDHSGSAREYQLWLRNREALHGVPNLVLAPGYTL</sequence>
<name>A0A423IIC5_9PSED</name>
<evidence type="ECO:0000259" key="3">
    <source>
        <dbReference type="Pfam" id="PF26109"/>
    </source>
</evidence>
<feature type="domain" description="DNA-binding transcriptional repressor CapW winged helix-turn-helix" evidence="3">
    <location>
        <begin position="14"/>
        <end position="83"/>
    </location>
</feature>
<dbReference type="InterPro" id="IPR059019">
    <property type="entry name" value="WHD_CapW"/>
</dbReference>
<organism evidence="4 5">
    <name type="scientific">Pseudomonas brassicacearum</name>
    <dbReference type="NCBI Taxonomy" id="930166"/>
    <lineage>
        <taxon>Bacteria</taxon>
        <taxon>Pseudomonadati</taxon>
        <taxon>Pseudomonadota</taxon>
        <taxon>Gammaproteobacteria</taxon>
        <taxon>Pseudomonadales</taxon>
        <taxon>Pseudomonadaceae</taxon>
        <taxon>Pseudomonas</taxon>
    </lineage>
</organism>
<evidence type="ECO:0000259" key="2">
    <source>
        <dbReference type="Pfam" id="PF26107"/>
    </source>
</evidence>
<proteinExistence type="predicted"/>
<evidence type="ECO:0000259" key="1">
    <source>
        <dbReference type="Pfam" id="PF13280"/>
    </source>
</evidence>
<dbReference type="InterPro" id="IPR051534">
    <property type="entry name" value="CBASS_pafABC_assoc_protein"/>
</dbReference>
<feature type="domain" description="DNA-binding transcriptional repressor CapW C-terminal dimerisation" evidence="2">
    <location>
        <begin position="209"/>
        <end position="278"/>
    </location>
</feature>
<dbReference type="InterPro" id="IPR016634">
    <property type="entry name" value="CapW-like"/>
</dbReference>
<dbReference type="RefSeq" id="WP_185044944.1">
    <property type="nucleotide sequence ID" value="NZ_MOBK01000001.1"/>
</dbReference>
<dbReference type="PROSITE" id="PS52050">
    <property type="entry name" value="WYL"/>
    <property type="match status" value="1"/>
</dbReference>
<feature type="domain" description="WYL" evidence="1">
    <location>
        <begin position="123"/>
        <end position="188"/>
    </location>
</feature>
<comment type="caution">
    <text evidence="4">The sequence shown here is derived from an EMBL/GenBank/DDBJ whole genome shotgun (WGS) entry which is preliminary data.</text>
</comment>
<evidence type="ECO:0000313" key="4">
    <source>
        <dbReference type="EMBL" id="RON25199.1"/>
    </source>
</evidence>
<reference evidence="4 5" key="1">
    <citation type="submission" date="2016-10" db="EMBL/GenBank/DDBJ databases">
        <title>Comparative genome analysis of multiple Pseudomonas spp. focuses on biocontrol and plant growth promoting traits.</title>
        <authorList>
            <person name="Tao X.-Y."/>
            <person name="Taylor C.G."/>
        </authorList>
    </citation>
    <scope>NUCLEOTIDE SEQUENCE [LARGE SCALE GENOMIC DNA]</scope>
    <source>
        <strain evidence="4 5">38D7</strain>
    </source>
</reference>
<dbReference type="Pfam" id="PF26109">
    <property type="entry name" value="WHD_BrxR"/>
    <property type="match status" value="1"/>
</dbReference>
<dbReference type="Pfam" id="PF26107">
    <property type="entry name" value="BrxR_CTD"/>
    <property type="match status" value="1"/>
</dbReference>
<dbReference type="EMBL" id="MOBK01000001">
    <property type="protein sequence ID" value="RON25199.1"/>
    <property type="molecule type" value="Genomic_DNA"/>
</dbReference>
<dbReference type="PIRSF" id="PIRSF015558">
    <property type="entry name" value="Txn_reg_DeoR_prd"/>
    <property type="match status" value="1"/>
</dbReference>
<dbReference type="PANTHER" id="PTHR34580:SF3">
    <property type="entry name" value="PROTEIN PAFB"/>
    <property type="match status" value="1"/>
</dbReference>
<dbReference type="PANTHER" id="PTHR34580">
    <property type="match status" value="1"/>
</dbReference>
<dbReference type="Proteomes" id="UP000285636">
    <property type="component" value="Unassembled WGS sequence"/>
</dbReference>
<dbReference type="InterPro" id="IPR059020">
    <property type="entry name" value="CapW_CTD"/>
</dbReference>
<protein>
    <submittedName>
        <fullName evidence="4">Uncharacterized protein</fullName>
    </submittedName>
</protein>